<protein>
    <submittedName>
        <fullName evidence="1">Uncharacterized protein</fullName>
    </submittedName>
</protein>
<keyword evidence="2" id="KW-1185">Reference proteome</keyword>
<organism evidence="1 2">
    <name type="scientific">Vermiconidia calcicola</name>
    <dbReference type="NCBI Taxonomy" id="1690605"/>
    <lineage>
        <taxon>Eukaryota</taxon>
        <taxon>Fungi</taxon>
        <taxon>Dikarya</taxon>
        <taxon>Ascomycota</taxon>
        <taxon>Pezizomycotina</taxon>
        <taxon>Dothideomycetes</taxon>
        <taxon>Dothideomycetidae</taxon>
        <taxon>Mycosphaerellales</taxon>
        <taxon>Extremaceae</taxon>
        <taxon>Vermiconidia</taxon>
    </lineage>
</organism>
<evidence type="ECO:0000313" key="1">
    <source>
        <dbReference type="EMBL" id="KAK3699976.1"/>
    </source>
</evidence>
<dbReference type="Proteomes" id="UP001281147">
    <property type="component" value="Unassembled WGS sequence"/>
</dbReference>
<sequence>MRLVHTTDLRFEEFLQPEKCVYAIISHRWTEEEVSFEAFPLHRSGQCKGYGWTKITRGCELARSDQIDWLWIDTCCIDKRSSAELSEAINSMYEWYQNAKICYVFLRDVRSSVHNGGILRDERRHAEPYRPSYLPSNVDSNQLLFNSGSDLESDVYELLNRTEAQAHTHTPYRFSQEEFMGSEWFTRGWTLQELLAPRILLFFNGDFCYIGSKARLARLIMAATGIGYEYVTSRQPTNRASVAKRMGWASGRQSTRKEDQAYCLLGLFSVNMPLLYGEGEKAFIRLQLEIIKRYHDESIFAWKRQRLGPWLDDRGVAGDAMLALRAAAFAPPREPEVAQQAIAKSFFRYRHPYYMTHKGLELTLDFPEERMMRLTLESYRDSNFWLLLPLNCVKVVNWKDGSISTHRIALRLRVLYLSTERHAMYALVNEAFDSATDQPKRLEDFGVEDDYHCLGAIGLERPVEYFKVYIQQDGM</sequence>
<proteinExistence type="predicted"/>
<dbReference type="EMBL" id="JAUTXU010000191">
    <property type="protein sequence ID" value="KAK3699976.1"/>
    <property type="molecule type" value="Genomic_DNA"/>
</dbReference>
<reference evidence="1" key="1">
    <citation type="submission" date="2023-07" db="EMBL/GenBank/DDBJ databases">
        <title>Black Yeasts Isolated from many extreme environments.</title>
        <authorList>
            <person name="Coleine C."/>
            <person name="Stajich J.E."/>
            <person name="Selbmann L."/>
        </authorList>
    </citation>
    <scope>NUCLEOTIDE SEQUENCE</scope>
    <source>
        <strain evidence="1">CCFEE 5714</strain>
    </source>
</reference>
<accession>A0ACC3MRB5</accession>
<name>A0ACC3MRB5_9PEZI</name>
<evidence type="ECO:0000313" key="2">
    <source>
        <dbReference type="Proteomes" id="UP001281147"/>
    </source>
</evidence>
<gene>
    <name evidence="1" type="ORF">LTR37_016220</name>
</gene>
<comment type="caution">
    <text evidence="1">The sequence shown here is derived from an EMBL/GenBank/DDBJ whole genome shotgun (WGS) entry which is preliminary data.</text>
</comment>